<keyword evidence="1" id="KW-0812">Transmembrane</keyword>
<sequence length="214" mass="25533">MICLQKKMGVQKNLKIEYKLKMQKTFPISFASNNYREYSNVTFLRNCVTTTIYPQMIFKMHYFSKSMSSRYLNILSVLKIDILFTQFNFQNISLLIDSERSEECIDFTMMCVFLFFFFFVSVFSITSGNNAPISNFGGGFRCKMHYKSQKLTFSNSFQKNREKQKKMTEKREFLRKTNQIFTKSVENAKICNLSLRYLNILPFLITFEIKLFRY</sequence>
<organism evidence="2 3">
    <name type="scientific">Aphis craccivora</name>
    <name type="common">Cowpea aphid</name>
    <dbReference type="NCBI Taxonomy" id="307492"/>
    <lineage>
        <taxon>Eukaryota</taxon>
        <taxon>Metazoa</taxon>
        <taxon>Ecdysozoa</taxon>
        <taxon>Arthropoda</taxon>
        <taxon>Hexapoda</taxon>
        <taxon>Insecta</taxon>
        <taxon>Pterygota</taxon>
        <taxon>Neoptera</taxon>
        <taxon>Paraneoptera</taxon>
        <taxon>Hemiptera</taxon>
        <taxon>Sternorrhyncha</taxon>
        <taxon>Aphidomorpha</taxon>
        <taxon>Aphidoidea</taxon>
        <taxon>Aphididae</taxon>
        <taxon>Aphidini</taxon>
        <taxon>Aphis</taxon>
        <taxon>Aphis</taxon>
    </lineage>
</organism>
<name>A0A6G0ZPA9_APHCR</name>
<keyword evidence="1" id="KW-0472">Membrane</keyword>
<gene>
    <name evidence="2" type="ORF">FWK35_00003703</name>
</gene>
<dbReference type="Proteomes" id="UP000478052">
    <property type="component" value="Unassembled WGS sequence"/>
</dbReference>
<proteinExistence type="predicted"/>
<evidence type="ECO:0008006" key="4">
    <source>
        <dbReference type="Google" id="ProtNLM"/>
    </source>
</evidence>
<keyword evidence="1" id="KW-1133">Transmembrane helix</keyword>
<evidence type="ECO:0000313" key="2">
    <source>
        <dbReference type="EMBL" id="KAF0773389.1"/>
    </source>
</evidence>
<feature type="transmembrane region" description="Helical" evidence="1">
    <location>
        <begin position="107"/>
        <end position="126"/>
    </location>
</feature>
<evidence type="ECO:0000313" key="3">
    <source>
        <dbReference type="Proteomes" id="UP000478052"/>
    </source>
</evidence>
<reference evidence="2 3" key="1">
    <citation type="submission" date="2019-08" db="EMBL/GenBank/DDBJ databases">
        <title>Whole genome of Aphis craccivora.</title>
        <authorList>
            <person name="Voronova N.V."/>
            <person name="Shulinski R.S."/>
            <person name="Bandarenka Y.V."/>
            <person name="Zhorov D.G."/>
            <person name="Warner D."/>
        </authorList>
    </citation>
    <scope>NUCLEOTIDE SEQUENCE [LARGE SCALE GENOMIC DNA]</scope>
    <source>
        <strain evidence="2">180601</strain>
        <tissue evidence="2">Whole Body</tissue>
    </source>
</reference>
<dbReference type="AlphaFoldDB" id="A0A6G0ZPA9"/>
<dbReference type="EMBL" id="VUJU01000066">
    <property type="protein sequence ID" value="KAF0773389.1"/>
    <property type="molecule type" value="Genomic_DNA"/>
</dbReference>
<keyword evidence="3" id="KW-1185">Reference proteome</keyword>
<evidence type="ECO:0000256" key="1">
    <source>
        <dbReference type="SAM" id="Phobius"/>
    </source>
</evidence>
<comment type="caution">
    <text evidence="2">The sequence shown here is derived from an EMBL/GenBank/DDBJ whole genome shotgun (WGS) entry which is preliminary data.</text>
</comment>
<protein>
    <recommendedName>
        <fullName evidence="4">Transmembrane protein</fullName>
    </recommendedName>
</protein>
<accession>A0A6G0ZPA9</accession>